<dbReference type="STRING" id="1220926.S2JKP6"/>
<gene>
    <name evidence="3" type="ORF">HMPREF1544_02299</name>
</gene>
<feature type="compositionally biased region" description="Basic residues" evidence="1">
    <location>
        <begin position="234"/>
        <end position="245"/>
    </location>
</feature>
<reference evidence="4" key="1">
    <citation type="submission" date="2013-05" db="EMBL/GenBank/DDBJ databases">
        <title>The Genome sequence of Mucor circinelloides f. circinelloides 1006PhL.</title>
        <authorList>
            <consortium name="The Broad Institute Genomics Platform"/>
            <person name="Cuomo C."/>
            <person name="Earl A."/>
            <person name="Findley K."/>
            <person name="Lee S.C."/>
            <person name="Walker B."/>
            <person name="Young S."/>
            <person name="Zeng Q."/>
            <person name="Gargeya S."/>
            <person name="Fitzgerald M."/>
            <person name="Haas B."/>
            <person name="Abouelleil A."/>
            <person name="Allen A.W."/>
            <person name="Alvarado L."/>
            <person name="Arachchi H.M."/>
            <person name="Berlin A.M."/>
            <person name="Chapman S.B."/>
            <person name="Gainer-Dewar J."/>
            <person name="Goldberg J."/>
            <person name="Griggs A."/>
            <person name="Gujja S."/>
            <person name="Hansen M."/>
            <person name="Howarth C."/>
            <person name="Imamovic A."/>
            <person name="Ireland A."/>
            <person name="Larimer J."/>
            <person name="McCowan C."/>
            <person name="Murphy C."/>
            <person name="Pearson M."/>
            <person name="Poon T.W."/>
            <person name="Priest M."/>
            <person name="Roberts A."/>
            <person name="Saif S."/>
            <person name="Shea T."/>
            <person name="Sisk P."/>
            <person name="Sykes S."/>
            <person name="Wortman J."/>
            <person name="Nusbaum C."/>
            <person name="Birren B."/>
        </authorList>
    </citation>
    <scope>NUCLEOTIDE SEQUENCE [LARGE SCALE GENOMIC DNA]</scope>
    <source>
        <strain evidence="4">1006PhL</strain>
    </source>
</reference>
<evidence type="ECO:0000256" key="2">
    <source>
        <dbReference type="SAM" id="SignalP"/>
    </source>
</evidence>
<feature type="chain" id="PRO_5004497367" evidence="2">
    <location>
        <begin position="26"/>
        <end position="245"/>
    </location>
</feature>
<feature type="region of interest" description="Disordered" evidence="1">
    <location>
        <begin position="147"/>
        <end position="245"/>
    </location>
</feature>
<protein>
    <submittedName>
        <fullName evidence="3">Uncharacterized protein</fullName>
    </submittedName>
</protein>
<dbReference type="AlphaFoldDB" id="S2JKP6"/>
<evidence type="ECO:0000313" key="3">
    <source>
        <dbReference type="EMBL" id="EPB90881.1"/>
    </source>
</evidence>
<dbReference type="EMBL" id="KE123915">
    <property type="protein sequence ID" value="EPB90881.1"/>
    <property type="molecule type" value="Genomic_DNA"/>
</dbReference>
<sequence length="245" mass="27914">MNFPLHFFVTAKWLIIGFLSKDIGANIVKSSLQITNQSHKDEVERFLRGVYQKGRQDQEDAESVRRELARIEQAALNSVGIQGKYKSSSGSSSYADKPIRKATEYYVSPNVPTIEELRQQSEAEKVKLQGREEWALNKEIAKVGEWETVVSTPPAADPTQDAATKNEKNAESTSTHDQGAEFQDDDEDQEDLHHFKIKEKEYPADLDIAPEQDQDSEPLTFKKRKKDGNDTTFKSRKKKPLRKKD</sequence>
<accession>S2JKP6</accession>
<evidence type="ECO:0000313" key="4">
    <source>
        <dbReference type="Proteomes" id="UP000014254"/>
    </source>
</evidence>
<dbReference type="InParanoid" id="S2JKP6"/>
<organism evidence="3 4">
    <name type="scientific">Mucor circinelloides f. circinelloides (strain 1006PhL)</name>
    <name type="common">Mucormycosis agent</name>
    <name type="synonym">Calyptromyces circinelloides</name>
    <dbReference type="NCBI Taxonomy" id="1220926"/>
    <lineage>
        <taxon>Eukaryota</taxon>
        <taxon>Fungi</taxon>
        <taxon>Fungi incertae sedis</taxon>
        <taxon>Mucoromycota</taxon>
        <taxon>Mucoromycotina</taxon>
        <taxon>Mucoromycetes</taxon>
        <taxon>Mucorales</taxon>
        <taxon>Mucorineae</taxon>
        <taxon>Mucoraceae</taxon>
        <taxon>Mucor</taxon>
    </lineage>
</organism>
<dbReference type="OMA" id="KATEYYV"/>
<feature type="compositionally biased region" description="Low complexity" evidence="1">
    <location>
        <begin position="152"/>
        <end position="163"/>
    </location>
</feature>
<name>S2JKP6_MUCC1</name>
<dbReference type="Proteomes" id="UP000014254">
    <property type="component" value="Unassembled WGS sequence"/>
</dbReference>
<keyword evidence="4" id="KW-1185">Reference proteome</keyword>
<dbReference type="OrthoDB" id="191651at2759"/>
<evidence type="ECO:0000256" key="1">
    <source>
        <dbReference type="SAM" id="MobiDB-lite"/>
    </source>
</evidence>
<keyword evidence="2" id="KW-0732">Signal</keyword>
<feature type="compositionally biased region" description="Basic and acidic residues" evidence="1">
    <location>
        <begin position="191"/>
        <end position="203"/>
    </location>
</feature>
<proteinExistence type="predicted"/>
<dbReference type="VEuPathDB" id="FungiDB:HMPREF1544_02299"/>
<feature type="signal peptide" evidence="2">
    <location>
        <begin position="1"/>
        <end position="25"/>
    </location>
</feature>